<evidence type="ECO:0000256" key="10">
    <source>
        <dbReference type="ARBA" id="ARBA00049244"/>
    </source>
</evidence>
<keyword evidence="15" id="KW-1185">Reference proteome</keyword>
<dbReference type="PANTHER" id="PTHR32294:SF5">
    <property type="entry name" value="DNA POLYMERASE III POLC-TYPE"/>
    <property type="match status" value="1"/>
</dbReference>
<evidence type="ECO:0000256" key="9">
    <source>
        <dbReference type="ARBA" id="ARBA00022932"/>
    </source>
</evidence>
<dbReference type="InterPro" id="IPR044923">
    <property type="entry name" value="PolC_middle_finger_sf"/>
</dbReference>
<dbReference type="PANTHER" id="PTHR32294">
    <property type="entry name" value="DNA POLYMERASE III SUBUNIT ALPHA"/>
    <property type="match status" value="1"/>
</dbReference>
<dbReference type="HAMAP" id="MF_00356">
    <property type="entry name" value="DNApol_PolC"/>
    <property type="match status" value="1"/>
</dbReference>
<evidence type="ECO:0000259" key="13">
    <source>
        <dbReference type="SMART" id="SM00481"/>
    </source>
</evidence>
<protein>
    <recommendedName>
        <fullName evidence="11">DNA polymerase III PolC-type</fullName>
        <shortName evidence="11">PolIII</shortName>
        <ecNumber evidence="11">2.7.7.7</ecNumber>
    </recommendedName>
</protein>
<dbReference type="InterPro" id="IPR013520">
    <property type="entry name" value="Ribonucl_H"/>
</dbReference>
<gene>
    <name evidence="11 14" type="primary">polC</name>
    <name evidence="14" type="ordered locus">MCJ_007160</name>
</gene>
<name>C5J7D7_MESCH</name>
<evidence type="ECO:0000256" key="1">
    <source>
        <dbReference type="ARBA" id="ARBA00003452"/>
    </source>
</evidence>
<dbReference type="GO" id="GO:0008408">
    <property type="term" value="F:3'-5' exonuclease activity"/>
    <property type="evidence" value="ECO:0007669"/>
    <property type="project" value="UniProtKB-UniRule"/>
</dbReference>
<dbReference type="SUPFAM" id="SSF89550">
    <property type="entry name" value="PHP domain-like"/>
    <property type="match status" value="1"/>
</dbReference>
<organism evidence="14 15">
    <name type="scientific">Mesomycoplasma conjunctivae (strain ATCC 25834 / NCTC 10147 / HRC/581)</name>
    <name type="common">Mycoplasma conjunctivae</name>
    <dbReference type="NCBI Taxonomy" id="572263"/>
    <lineage>
        <taxon>Bacteria</taxon>
        <taxon>Bacillati</taxon>
        <taxon>Mycoplasmatota</taxon>
        <taxon>Mycoplasmoidales</taxon>
        <taxon>Metamycoplasmataceae</taxon>
        <taxon>Mesomycoplasma</taxon>
    </lineage>
</organism>
<dbReference type="InterPro" id="IPR036397">
    <property type="entry name" value="RNaseH_sf"/>
</dbReference>
<dbReference type="NCBIfam" id="TIGR00573">
    <property type="entry name" value="dnaq"/>
    <property type="match status" value="1"/>
</dbReference>
<dbReference type="InterPro" id="IPR004805">
    <property type="entry name" value="DnaE2/DnaE/PolC"/>
</dbReference>
<dbReference type="EMBL" id="FM864216">
    <property type="protein sequence ID" value="CAT05400.1"/>
    <property type="molecule type" value="Genomic_DNA"/>
</dbReference>
<dbReference type="InterPro" id="IPR003141">
    <property type="entry name" value="Pol/His_phosphatase_N"/>
</dbReference>
<dbReference type="HOGENOM" id="CLU_003297_2_0_14"/>
<dbReference type="SMART" id="SM00479">
    <property type="entry name" value="EXOIII"/>
    <property type="match status" value="1"/>
</dbReference>
<evidence type="ECO:0000256" key="11">
    <source>
        <dbReference type="HAMAP-Rule" id="MF_00356"/>
    </source>
</evidence>
<dbReference type="FunFam" id="3.30.420.10:FF:000045">
    <property type="entry name" value="3'-5' exonuclease DinG"/>
    <property type="match status" value="1"/>
</dbReference>
<keyword evidence="3 11" id="KW-0808">Transferase</keyword>
<dbReference type="Proteomes" id="UP000001491">
    <property type="component" value="Chromosome"/>
</dbReference>
<dbReference type="Gene3D" id="3.30.1900.20">
    <property type="match status" value="1"/>
</dbReference>
<dbReference type="InterPro" id="IPR006308">
    <property type="entry name" value="Pol_III_a_PolC-type_gram_pos"/>
</dbReference>
<dbReference type="GO" id="GO:0003887">
    <property type="term" value="F:DNA-directed DNA polymerase activity"/>
    <property type="evidence" value="ECO:0007669"/>
    <property type="project" value="UniProtKB-UniRule"/>
</dbReference>
<dbReference type="Pfam" id="PF17657">
    <property type="entry name" value="DNA_pol3_finger"/>
    <property type="match status" value="1"/>
</dbReference>
<evidence type="ECO:0000256" key="6">
    <source>
        <dbReference type="ARBA" id="ARBA00022722"/>
    </source>
</evidence>
<keyword evidence="6 11" id="KW-0540">Nuclease</keyword>
<dbReference type="Pfam" id="PF00929">
    <property type="entry name" value="RNase_T"/>
    <property type="match status" value="1"/>
</dbReference>
<evidence type="ECO:0000256" key="3">
    <source>
        <dbReference type="ARBA" id="ARBA00022679"/>
    </source>
</evidence>
<comment type="similarity">
    <text evidence="11">Belongs to the DNA polymerase type-C family. PolC subfamily.</text>
</comment>
<dbReference type="Gene3D" id="1.10.150.700">
    <property type="entry name" value="PolC, middle finger domain"/>
    <property type="match status" value="1"/>
</dbReference>
<dbReference type="InterPro" id="IPR029460">
    <property type="entry name" value="DNAPol_HHH"/>
</dbReference>
<dbReference type="Gene3D" id="3.30.420.10">
    <property type="entry name" value="Ribonuclease H-like superfamily/Ribonuclease H"/>
    <property type="match status" value="1"/>
</dbReference>
<reference evidence="15" key="1">
    <citation type="journal article" date="2009" name="BMC Bioinformatics">
        <title>The Mycoplasma conjunctivae genome sequencing, annotation and analysis.</title>
        <authorList>
            <person name="Calderon-Copete S.P."/>
            <person name="Wigger G."/>
            <person name="Wunderlin C."/>
            <person name="Schmidheini T."/>
            <person name="Frey J."/>
            <person name="Quail M.A."/>
            <person name="Falquet L."/>
        </authorList>
    </citation>
    <scope>NUCLEOTIDE SEQUENCE [LARGE SCALE GENOMIC DNA]</scope>
    <source>
        <strain evidence="15">ATCC 25834 / NCTC 10147 / HRC/581</strain>
    </source>
</reference>
<dbReference type="NCBIfam" id="NF001688">
    <property type="entry name" value="PRK00448.1"/>
    <property type="match status" value="1"/>
</dbReference>
<dbReference type="Pfam" id="PF02811">
    <property type="entry name" value="PHP"/>
    <property type="match status" value="1"/>
</dbReference>
<dbReference type="InterPro" id="IPR006054">
    <property type="entry name" value="DnaQ"/>
</dbReference>
<dbReference type="GO" id="GO:0005737">
    <property type="term" value="C:cytoplasm"/>
    <property type="evidence" value="ECO:0007669"/>
    <property type="project" value="UniProtKB-SubCell"/>
</dbReference>
<keyword evidence="9 11" id="KW-0239">DNA-directed DNA polymerase</keyword>
<dbReference type="Gene3D" id="6.10.140.1510">
    <property type="match status" value="1"/>
</dbReference>
<feature type="domain" description="Polymerase/histidinol phosphatase N-terminal" evidence="13">
    <location>
        <begin position="314"/>
        <end position="381"/>
    </location>
</feature>
<dbReference type="SUPFAM" id="SSF53098">
    <property type="entry name" value="Ribonuclease H-like"/>
    <property type="match status" value="1"/>
</dbReference>
<comment type="function">
    <text evidence="1 11">Required for replicative DNA synthesis. This DNA polymerase also exhibits 3' to 5' exonuclease activity.</text>
</comment>
<dbReference type="KEGG" id="mco:MCJ_007160"/>
<comment type="subcellular location">
    <subcellularLocation>
        <location evidence="11">Cytoplasm</location>
    </subcellularLocation>
</comment>
<dbReference type="Gene3D" id="1.10.150.870">
    <property type="match status" value="1"/>
</dbReference>
<evidence type="ECO:0000256" key="5">
    <source>
        <dbReference type="ARBA" id="ARBA00022705"/>
    </source>
</evidence>
<dbReference type="InterPro" id="IPR016195">
    <property type="entry name" value="Pol/histidinol_Pase-like"/>
</dbReference>
<dbReference type="Pfam" id="PF14579">
    <property type="entry name" value="HHH_6"/>
    <property type="match status" value="1"/>
</dbReference>
<dbReference type="InterPro" id="IPR011708">
    <property type="entry name" value="DNA_pol3_alpha_NTPase_dom"/>
</dbReference>
<keyword evidence="7 11" id="KW-0378">Hydrolase</keyword>
<evidence type="ECO:0000256" key="7">
    <source>
        <dbReference type="ARBA" id="ARBA00022801"/>
    </source>
</evidence>
<keyword evidence="2 11" id="KW-0963">Cytoplasm</keyword>
<dbReference type="InterPro" id="IPR004013">
    <property type="entry name" value="PHP_dom"/>
</dbReference>
<dbReference type="eggNOG" id="COG2176">
    <property type="taxonomic scope" value="Bacteria"/>
</dbReference>
<dbReference type="NCBIfam" id="TIGR01405">
    <property type="entry name" value="polC_Gram_pos"/>
    <property type="match status" value="1"/>
</dbReference>
<evidence type="ECO:0000256" key="8">
    <source>
        <dbReference type="ARBA" id="ARBA00022839"/>
    </source>
</evidence>
<evidence type="ECO:0000256" key="4">
    <source>
        <dbReference type="ARBA" id="ARBA00022695"/>
    </source>
</evidence>
<evidence type="ECO:0000256" key="2">
    <source>
        <dbReference type="ARBA" id="ARBA00022490"/>
    </source>
</evidence>
<dbReference type="CDD" id="cd06127">
    <property type="entry name" value="DEDDh"/>
    <property type="match status" value="1"/>
</dbReference>
<keyword evidence="4 11" id="KW-0548">Nucleotidyltransferase</keyword>
<keyword evidence="5 11" id="KW-0235">DNA replication</keyword>
<dbReference type="GO" id="GO:0006261">
    <property type="term" value="P:DNA-templated DNA replication"/>
    <property type="evidence" value="ECO:0007669"/>
    <property type="project" value="UniProtKB-UniRule"/>
</dbReference>
<keyword evidence="8 11" id="KW-0269">Exonuclease</keyword>
<dbReference type="InterPro" id="IPR040982">
    <property type="entry name" value="DNA_pol3_finger"/>
</dbReference>
<dbReference type="InterPro" id="IPR012337">
    <property type="entry name" value="RNaseH-like_sf"/>
</dbReference>
<evidence type="ECO:0000313" key="15">
    <source>
        <dbReference type="Proteomes" id="UP000001491"/>
    </source>
</evidence>
<sequence>MDKKFKKLCDFIGWSVPYDWDDVTIEKDPNPSELMNIRIFKTSLPKAKSTYDLLQNVQKFNTGFPEKYSFKLNLDLKIEQPDFKDEEFLDYANLIAQLVFKQANFFTNLEFIRNNIDEFTVLFLNKETFQLVLKNEDKFFKIAKKLGIPQLKINFLYDDRLENQISIDELNARQKSLIRPLDSPKITKKKASSKPLKEYEFIDLKDIRSHLQPSVWFYAQVYKINSIKTKKNTFFNQIFVNDANYTEAVKFSFASKNENLDFVVGDYLKVWADILKPENPFKDNVDISLRKLEKVKRPESFGLPRIDNAKKKRVELTARTSKSTMDGISSPKEYVEAAEQMGFTAIGIADSDSVQAFPDFFNALKGKSIKGIYGSTFSTVSSKIHKVLNYKKNFDLKSARYVVFDLETTGLSPVYNEIIEFGAVVIQDGIQTESHQFFVKAKEPIPTEITKITNITQEMVDEQGIEATEAFYRISKIIKDSILVAHNAKFDFNFLAELFKKEASMTIDQPIIDTLQVSRFLNPSQKSHSLKNVSKLIGLYYDETVAHRADYDAEILSKVWLNFLTQILDQDITDLKKLEYTSQSIFDLKPEKVFSKEFTIIAKNQAGIKKLYQLVSLSNTDYLISKPLLFYDLLEKDENLLIGSGGPESILIDNLLFSTKENAEKFIPIFDFIELPPPEAFRHLIERNMFKKEHIFDLLKTLIAFGKKYKKPVVAIGDVRYVEPKQKIFHELYIYAKRVGGGSHNLFDHREREDYKKSHIFPDKYLFTTEELINQFAFLEDEKLIKEIVIKNSNLISDQIDNNIEIIKPGLYKPKFDNSEYKLKEFVYENAHKKYGKIIPEKIEKRIKRELNPIIEHGFHVIYWISKSLVHEAKRQGAIVDSRGSVGSSIVAYLTGITDVNPLEPHYLCLSCQNVEFSDDPDILCGYDLPEKKCSKCGHILNRDGQNIPFETFLGFEADKVPDIDLNFSSDIQLKMHDYVRDLFGDKNTFRAGTILTNAEKTVYGLARKLSEVKASLDKRFQSNQEISFFTTTFMDFLATKANGVKRTSGKHAGGIIVIPEEYDIEDFTPINYPANNEKSGWKTTHFDYDSIHDNLLKLDILGHDDPKILLLLEEITGIKSETIPKSDPQIIELFYSTKPLKIKPEQIGGELTGAIGLPEFGTPFVRKMLQNARVKSFADIVAICGLSHGKNVWQDNAEPLIREQKLQIKDVISCRDDIMIYLIKQNLDPLTAFNIMERVRKGKGVDEEQEQLMIAKNVPNWYIDSLKKIGYMFPKAHAAAYAMKAWKIAFFKLYYPLAFYSVFFTIRPDVKDIDSLTLPHAEIDRKIKELRKKVNSSSTSVSAKEKDLIPFLEISLELKARGFEIEKINLEKSEAQQWIINYENNSLIPPFSSLEGIGDINASNIVKARSEKAFISIEDFEQRTGTNSTAIKKLEEMGVFKNISKKAQVSLFDF</sequence>
<comment type="catalytic activity">
    <reaction evidence="10 11">
        <text>DNA(n) + a 2'-deoxyribonucleoside 5'-triphosphate = DNA(n+1) + diphosphate</text>
        <dbReference type="Rhea" id="RHEA:22508"/>
        <dbReference type="Rhea" id="RHEA-COMP:17339"/>
        <dbReference type="Rhea" id="RHEA-COMP:17340"/>
        <dbReference type="ChEBI" id="CHEBI:33019"/>
        <dbReference type="ChEBI" id="CHEBI:61560"/>
        <dbReference type="ChEBI" id="CHEBI:173112"/>
        <dbReference type="EC" id="2.7.7.7"/>
    </reaction>
</comment>
<accession>C5J7D7</accession>
<dbReference type="GO" id="GO:0003677">
    <property type="term" value="F:DNA binding"/>
    <property type="evidence" value="ECO:0007669"/>
    <property type="project" value="UniProtKB-UniRule"/>
</dbReference>
<evidence type="ECO:0000313" key="14">
    <source>
        <dbReference type="EMBL" id="CAT05400.1"/>
    </source>
</evidence>
<feature type="domain" description="Exonuclease" evidence="12">
    <location>
        <begin position="400"/>
        <end position="569"/>
    </location>
</feature>
<dbReference type="SMART" id="SM00481">
    <property type="entry name" value="POLIIIAc"/>
    <property type="match status" value="1"/>
</dbReference>
<evidence type="ECO:0000259" key="12">
    <source>
        <dbReference type="SMART" id="SM00479"/>
    </source>
</evidence>
<dbReference type="EC" id="2.7.7.7" evidence="11"/>
<proteinExistence type="inferred from homology"/>
<dbReference type="Gene3D" id="3.20.20.140">
    <property type="entry name" value="Metal-dependent hydrolases"/>
    <property type="match status" value="2"/>
</dbReference>
<dbReference type="Pfam" id="PF07733">
    <property type="entry name" value="DNA_pol3_alpha"/>
    <property type="match status" value="1"/>
</dbReference>